<dbReference type="Gene3D" id="3.60.40.10">
    <property type="entry name" value="PPM-type phosphatase domain"/>
    <property type="match status" value="1"/>
</dbReference>
<dbReference type="InterPro" id="IPR007891">
    <property type="entry name" value="CHASE3"/>
</dbReference>
<dbReference type="PANTHER" id="PTHR43156">
    <property type="entry name" value="STAGE II SPORULATION PROTEIN E-RELATED"/>
    <property type="match status" value="1"/>
</dbReference>
<sequence length="662" mass="70274">MFRSLGSLSFGWRARRTRRVAGRGCPPDDRQDTRDAGRPSPDTTRPRRVDDNPGVGETAGLRRGIRTLTLLASIAIIVMLVLAVASALRSRHAASERGKHLDPAATTTAMLLADFVDQESALRGYIVTRDRGFLEPFDDSRRSVPALNARLDDLLADFPDLRAQRTRVDVAYGTWRREVVEPELAAMARGDVAGAAGIVRANARRDFDELRRQAARLAGQIDREQVEASGRVESSSVLLLSSLASAMFVILGVLVTIMIVLRRWLLRPIGALQRSVNSVAAGRYDTRIPSVGPAEIVALAADVETMRAQLVRLVRQNERSWEALAQQGPAVIALRDALTPSLLRARGLMLHGRVDPAQGELAGDWYDAFELPDGRVAVVVGDVSGHGAAAGVFALRLKQLLDAALSTGAGPAAAVEWAVENLGETEEMFATAIIAVVDPRSGELHYVNAGHPDALLLRRAGPAWAMAAPAAPPAIPHPAAPPAPPAGAVDDARVDAVVDAADPARKRDAGVAGPRPSVSVSAIVGPAAGARRRPTNQAPAPKGNRRHPAAQIVRLPPTGPLMSGLLAAPGAWEIRTLHLEPGDALIAYTDGLVEARDAAGRQFGAHRLIAEILRDPGRTPVGLLDAAFDAVRRHAPGRQGDDRTAIILARTSEPAAITGGRS</sequence>
<feature type="transmembrane region" description="Helical" evidence="6">
    <location>
        <begin position="237"/>
        <end position="261"/>
    </location>
</feature>
<dbReference type="EMBL" id="JYFN01000001">
    <property type="protein sequence ID" value="KJE25455.1"/>
    <property type="molecule type" value="Genomic_DNA"/>
</dbReference>
<evidence type="ECO:0000313" key="9">
    <source>
        <dbReference type="Proteomes" id="UP000032545"/>
    </source>
</evidence>
<keyword evidence="2" id="KW-0378">Hydrolase</keyword>
<dbReference type="InterPro" id="IPR001932">
    <property type="entry name" value="PPM-type_phosphatase-like_dom"/>
</dbReference>
<dbReference type="InterPro" id="IPR052016">
    <property type="entry name" value="Bact_Sigma-Reg"/>
</dbReference>
<dbReference type="PATRIC" id="fig|1502723.3.peg.79"/>
<dbReference type="SMART" id="SM00304">
    <property type="entry name" value="HAMP"/>
    <property type="match status" value="1"/>
</dbReference>
<dbReference type="GO" id="GO:0016020">
    <property type="term" value="C:membrane"/>
    <property type="evidence" value="ECO:0007669"/>
    <property type="project" value="InterPro"/>
</dbReference>
<comment type="caution">
    <text evidence="8">The sequence shown here is derived from an EMBL/GenBank/DDBJ whole genome shotgun (WGS) entry which is preliminary data.</text>
</comment>
<gene>
    <name evidence="8" type="ORF">FF36_00068</name>
</gene>
<dbReference type="InterPro" id="IPR036457">
    <property type="entry name" value="PPM-type-like_dom_sf"/>
</dbReference>
<organism evidence="8 9">
    <name type="scientific">Frankia torreyi</name>
    <dbReference type="NCBI Taxonomy" id="1856"/>
    <lineage>
        <taxon>Bacteria</taxon>
        <taxon>Bacillati</taxon>
        <taxon>Actinomycetota</taxon>
        <taxon>Actinomycetes</taxon>
        <taxon>Frankiales</taxon>
        <taxon>Frankiaceae</taxon>
        <taxon>Frankia</taxon>
    </lineage>
</organism>
<evidence type="ECO:0000256" key="5">
    <source>
        <dbReference type="SAM" id="MobiDB-lite"/>
    </source>
</evidence>
<keyword evidence="1 6" id="KW-0812">Transmembrane</keyword>
<dbReference type="InterPro" id="IPR003660">
    <property type="entry name" value="HAMP_dom"/>
</dbReference>
<dbReference type="CDD" id="cd06225">
    <property type="entry name" value="HAMP"/>
    <property type="match status" value="1"/>
</dbReference>
<keyword evidence="4" id="KW-0175">Coiled coil</keyword>
<feature type="coiled-coil region" evidence="4">
    <location>
        <begin position="200"/>
        <end position="227"/>
    </location>
</feature>
<dbReference type="SMART" id="SM00331">
    <property type="entry name" value="PP2C_SIG"/>
    <property type="match status" value="1"/>
</dbReference>
<feature type="transmembrane region" description="Helical" evidence="6">
    <location>
        <begin position="68"/>
        <end position="88"/>
    </location>
</feature>
<feature type="region of interest" description="Disordered" evidence="5">
    <location>
        <begin position="19"/>
        <end position="58"/>
    </location>
</feature>
<evidence type="ECO:0000256" key="4">
    <source>
        <dbReference type="SAM" id="Coils"/>
    </source>
</evidence>
<protein>
    <submittedName>
        <fullName evidence="8">HAMP domain-containing protein</fullName>
    </submittedName>
</protein>
<dbReference type="GO" id="GO:0007165">
    <property type="term" value="P:signal transduction"/>
    <property type="evidence" value="ECO:0007669"/>
    <property type="project" value="InterPro"/>
</dbReference>
<dbReference type="Pfam" id="PF07228">
    <property type="entry name" value="SpoIIE"/>
    <property type="match status" value="2"/>
</dbReference>
<evidence type="ECO:0000256" key="6">
    <source>
        <dbReference type="SAM" id="Phobius"/>
    </source>
</evidence>
<evidence type="ECO:0000313" key="8">
    <source>
        <dbReference type="EMBL" id="KJE25455.1"/>
    </source>
</evidence>
<reference evidence="9" key="1">
    <citation type="submission" date="2015-02" db="EMBL/GenBank/DDBJ databases">
        <title>Draft Genome of Frankia sp. CpI1-S.</title>
        <authorList>
            <person name="Oshone R.T."/>
            <person name="Ngom M."/>
            <person name="Ghodhbane-Gtari F."/>
            <person name="Gtari M."/>
            <person name="Morris K."/>
            <person name="Thomas K."/>
            <person name="Sen A."/>
            <person name="Tisa L.S."/>
        </authorList>
    </citation>
    <scope>NUCLEOTIDE SEQUENCE [LARGE SCALE GENOMIC DNA]</scope>
    <source>
        <strain evidence="9">CpI1-S</strain>
    </source>
</reference>
<proteinExistence type="predicted"/>
<evidence type="ECO:0000256" key="3">
    <source>
        <dbReference type="ARBA" id="ARBA00022989"/>
    </source>
</evidence>
<feature type="region of interest" description="Disordered" evidence="5">
    <location>
        <begin position="525"/>
        <end position="548"/>
    </location>
</feature>
<dbReference type="AlphaFoldDB" id="A0A0D8BMY5"/>
<keyword evidence="3 6" id="KW-1133">Transmembrane helix</keyword>
<dbReference type="GO" id="GO:0016791">
    <property type="term" value="F:phosphatase activity"/>
    <property type="evidence" value="ECO:0007669"/>
    <property type="project" value="TreeGrafter"/>
</dbReference>
<feature type="domain" description="HAMP" evidence="7">
    <location>
        <begin position="263"/>
        <end position="315"/>
    </location>
</feature>
<dbReference type="Gene3D" id="6.10.340.10">
    <property type="match status" value="1"/>
</dbReference>
<dbReference type="Pfam" id="PF05227">
    <property type="entry name" value="CHASE3"/>
    <property type="match status" value="1"/>
</dbReference>
<feature type="compositionally biased region" description="Basic and acidic residues" evidence="5">
    <location>
        <begin position="26"/>
        <end position="37"/>
    </location>
</feature>
<evidence type="ECO:0000256" key="1">
    <source>
        <dbReference type="ARBA" id="ARBA00022692"/>
    </source>
</evidence>
<evidence type="ECO:0000259" key="7">
    <source>
        <dbReference type="PROSITE" id="PS50885"/>
    </source>
</evidence>
<dbReference type="SUPFAM" id="SSF158472">
    <property type="entry name" value="HAMP domain-like"/>
    <property type="match status" value="1"/>
</dbReference>
<dbReference type="Proteomes" id="UP000032545">
    <property type="component" value="Unassembled WGS sequence"/>
</dbReference>
<accession>A0A0D8BMY5</accession>
<reference evidence="8 9" key="2">
    <citation type="journal article" date="2016" name="Genome Announc.">
        <title>Permanent Draft Genome Sequences for Two Variants of Frankia sp. Strain CpI1, the First Frankia Strain Isolated from Root Nodules of Comptonia peregrina.</title>
        <authorList>
            <person name="Oshone R."/>
            <person name="Hurst S.G.IV."/>
            <person name="Abebe-Akele F."/>
            <person name="Simpson S."/>
            <person name="Morris K."/>
            <person name="Thomas W.K."/>
            <person name="Tisa L.S."/>
        </authorList>
    </citation>
    <scope>NUCLEOTIDE SEQUENCE [LARGE SCALE GENOMIC DNA]</scope>
    <source>
        <strain evidence="9">CpI1-S</strain>
    </source>
</reference>
<dbReference type="PANTHER" id="PTHR43156:SF2">
    <property type="entry name" value="STAGE II SPORULATION PROTEIN E"/>
    <property type="match status" value="1"/>
</dbReference>
<evidence type="ECO:0000256" key="2">
    <source>
        <dbReference type="ARBA" id="ARBA00022801"/>
    </source>
</evidence>
<dbReference type="Pfam" id="PF00672">
    <property type="entry name" value="HAMP"/>
    <property type="match status" value="1"/>
</dbReference>
<dbReference type="PROSITE" id="PS50885">
    <property type="entry name" value="HAMP"/>
    <property type="match status" value="1"/>
</dbReference>
<keyword evidence="9" id="KW-1185">Reference proteome</keyword>
<keyword evidence="6" id="KW-0472">Membrane</keyword>
<name>A0A0D8BMY5_9ACTN</name>